<dbReference type="Gene3D" id="3.60.10.10">
    <property type="entry name" value="Endonuclease/exonuclease/phosphatase"/>
    <property type="match status" value="1"/>
</dbReference>
<dbReference type="SUPFAM" id="SSF56219">
    <property type="entry name" value="DNase I-like"/>
    <property type="match status" value="1"/>
</dbReference>
<keyword evidence="2" id="KW-1185">Reference proteome</keyword>
<sequence length="195" mass="22562">MEVMFISVYLSQDVGSKRMLWDRLHQMISSFQGECVLMGDFNVVRVESERLGSQFHPTTSNYFNQFIDQTDLVDIPMGGPRFTWSHSGGSKFSKLDRFLVTDGVISAFPLLSGMVMEKKILDHHRILFLEHKDNYGLYPFCFFPFLVSRFASLGHMESILPVLVIFKKKLQFLKINIKAWNSSNQNQLGLKRIEL</sequence>
<dbReference type="Proteomes" id="UP000235145">
    <property type="component" value="Unassembled WGS sequence"/>
</dbReference>
<accession>A0A9R1V3W5</accession>
<dbReference type="InterPro" id="IPR036691">
    <property type="entry name" value="Endo/exonu/phosph_ase_sf"/>
</dbReference>
<dbReference type="AlphaFoldDB" id="A0A9R1V3W5"/>
<evidence type="ECO:0000313" key="2">
    <source>
        <dbReference type="Proteomes" id="UP000235145"/>
    </source>
</evidence>
<evidence type="ECO:0008006" key="3">
    <source>
        <dbReference type="Google" id="ProtNLM"/>
    </source>
</evidence>
<reference evidence="1 2" key="1">
    <citation type="journal article" date="2017" name="Nat. Commun.">
        <title>Genome assembly with in vitro proximity ligation data and whole-genome triplication in lettuce.</title>
        <authorList>
            <person name="Reyes-Chin-Wo S."/>
            <person name="Wang Z."/>
            <person name="Yang X."/>
            <person name="Kozik A."/>
            <person name="Arikit S."/>
            <person name="Song C."/>
            <person name="Xia L."/>
            <person name="Froenicke L."/>
            <person name="Lavelle D.O."/>
            <person name="Truco M.J."/>
            <person name="Xia R."/>
            <person name="Zhu S."/>
            <person name="Xu C."/>
            <person name="Xu H."/>
            <person name="Xu X."/>
            <person name="Cox K."/>
            <person name="Korf I."/>
            <person name="Meyers B.C."/>
            <person name="Michelmore R.W."/>
        </authorList>
    </citation>
    <scope>NUCLEOTIDE SEQUENCE [LARGE SCALE GENOMIC DNA]</scope>
    <source>
        <strain evidence="2">cv. Salinas</strain>
        <tissue evidence="1">Seedlings</tissue>
    </source>
</reference>
<organism evidence="1 2">
    <name type="scientific">Lactuca sativa</name>
    <name type="common">Garden lettuce</name>
    <dbReference type="NCBI Taxonomy" id="4236"/>
    <lineage>
        <taxon>Eukaryota</taxon>
        <taxon>Viridiplantae</taxon>
        <taxon>Streptophyta</taxon>
        <taxon>Embryophyta</taxon>
        <taxon>Tracheophyta</taxon>
        <taxon>Spermatophyta</taxon>
        <taxon>Magnoliopsida</taxon>
        <taxon>eudicotyledons</taxon>
        <taxon>Gunneridae</taxon>
        <taxon>Pentapetalae</taxon>
        <taxon>asterids</taxon>
        <taxon>campanulids</taxon>
        <taxon>Asterales</taxon>
        <taxon>Asteraceae</taxon>
        <taxon>Cichorioideae</taxon>
        <taxon>Cichorieae</taxon>
        <taxon>Lactucinae</taxon>
        <taxon>Lactuca</taxon>
    </lineage>
</organism>
<dbReference type="EMBL" id="NBSK02000006">
    <property type="protein sequence ID" value="KAJ0199672.1"/>
    <property type="molecule type" value="Genomic_DNA"/>
</dbReference>
<protein>
    <recommendedName>
        <fullName evidence="3">Endonuclease/exonuclease/phosphatase domain-containing protein</fullName>
    </recommendedName>
</protein>
<gene>
    <name evidence="1" type="ORF">LSAT_V11C600306450</name>
</gene>
<evidence type="ECO:0000313" key="1">
    <source>
        <dbReference type="EMBL" id="KAJ0199672.1"/>
    </source>
</evidence>
<comment type="caution">
    <text evidence="1">The sequence shown here is derived from an EMBL/GenBank/DDBJ whole genome shotgun (WGS) entry which is preliminary data.</text>
</comment>
<proteinExistence type="predicted"/>
<dbReference type="PANTHER" id="PTHR33710">
    <property type="entry name" value="BNAC02G09200D PROTEIN"/>
    <property type="match status" value="1"/>
</dbReference>
<name>A0A9R1V3W5_LACSA</name>
<dbReference type="PANTHER" id="PTHR33710:SF64">
    <property type="entry name" value="ENDONUCLEASE_EXONUCLEASE_PHOSPHATASE DOMAIN-CONTAINING PROTEIN"/>
    <property type="match status" value="1"/>
</dbReference>